<reference evidence="12" key="1">
    <citation type="submission" date="2016-01" db="EMBL/GenBank/DDBJ databases">
        <authorList>
            <person name="Mitreva M."/>
            <person name="Pepin K.H."/>
            <person name="Mihindukulasuriya K.A."/>
            <person name="Fulton R."/>
            <person name="Fronick C."/>
            <person name="O'Laughlin M."/>
            <person name="Miner T."/>
            <person name="Herter B."/>
            <person name="Rosa B.A."/>
            <person name="Cordes M."/>
            <person name="Tomlinson C."/>
            <person name="Wollam A."/>
            <person name="Palsikar V.B."/>
            <person name="Mardis E.R."/>
            <person name="Wilson R.K."/>
        </authorList>
    </citation>
    <scope>NUCLEOTIDE SEQUENCE [LARGE SCALE GENOMIC DNA]</scope>
    <source>
        <strain evidence="12">DNF00896</strain>
    </source>
</reference>
<keyword evidence="8 10" id="KW-0811">Translocation</keyword>
<evidence type="ECO:0000256" key="3">
    <source>
        <dbReference type="ARBA" id="ARBA00022448"/>
    </source>
</evidence>
<evidence type="ECO:0000256" key="8">
    <source>
        <dbReference type="ARBA" id="ARBA00023010"/>
    </source>
</evidence>
<comment type="subcellular location">
    <subcellularLocation>
        <location evidence="1 10">Cell membrane</location>
        <topology evidence="1 10">Multi-pass membrane protein</topology>
    </subcellularLocation>
</comment>
<comment type="similarity">
    <text evidence="2 10">Belongs to the SecG family.</text>
</comment>
<dbReference type="PATRIC" id="fig|467210.3.peg.2227"/>
<evidence type="ECO:0000313" key="12">
    <source>
        <dbReference type="Proteomes" id="UP000070394"/>
    </source>
</evidence>
<keyword evidence="5 10" id="KW-0812">Transmembrane</keyword>
<keyword evidence="9 10" id="KW-0472">Membrane</keyword>
<dbReference type="OrthoDB" id="1708246at2"/>
<dbReference type="Proteomes" id="UP000070394">
    <property type="component" value="Unassembled WGS sequence"/>
</dbReference>
<evidence type="ECO:0000256" key="10">
    <source>
        <dbReference type="RuleBase" id="RU365087"/>
    </source>
</evidence>
<dbReference type="AlphaFoldDB" id="A0A133ZHG9"/>
<dbReference type="Pfam" id="PF03840">
    <property type="entry name" value="SecG"/>
    <property type="match status" value="1"/>
</dbReference>
<dbReference type="GO" id="GO:0005886">
    <property type="term" value="C:plasma membrane"/>
    <property type="evidence" value="ECO:0007669"/>
    <property type="project" value="UniProtKB-SubCell"/>
</dbReference>
<keyword evidence="7 10" id="KW-1133">Transmembrane helix</keyword>
<evidence type="ECO:0000256" key="7">
    <source>
        <dbReference type="ARBA" id="ARBA00022989"/>
    </source>
</evidence>
<feature type="transmembrane region" description="Helical" evidence="10">
    <location>
        <begin position="57"/>
        <end position="75"/>
    </location>
</feature>
<dbReference type="PRINTS" id="PR01651">
    <property type="entry name" value="SECGEXPORT"/>
</dbReference>
<feature type="transmembrane region" description="Helical" evidence="10">
    <location>
        <begin position="5"/>
        <end position="23"/>
    </location>
</feature>
<keyword evidence="3 10" id="KW-0813">Transport</keyword>
<keyword evidence="4 10" id="KW-1003">Cell membrane</keyword>
<comment type="function">
    <text evidence="10">Involved in protein export. Participates in an early event of protein translocation.</text>
</comment>
<dbReference type="PANTHER" id="PTHR34182:SF1">
    <property type="entry name" value="PROTEIN-EXPORT MEMBRANE PROTEIN SECG"/>
    <property type="match status" value="1"/>
</dbReference>
<dbReference type="InterPro" id="IPR004692">
    <property type="entry name" value="SecG"/>
</dbReference>
<name>A0A133ZHG9_9FIRM</name>
<keyword evidence="6 10" id="KW-0653">Protein transport</keyword>
<evidence type="ECO:0000256" key="4">
    <source>
        <dbReference type="ARBA" id="ARBA00022475"/>
    </source>
</evidence>
<keyword evidence="12" id="KW-1185">Reference proteome</keyword>
<dbReference type="RefSeq" id="WP_040457934.1">
    <property type="nucleotide sequence ID" value="NZ_KQ959840.1"/>
</dbReference>
<dbReference type="GO" id="GO:0065002">
    <property type="term" value="P:intracellular protein transmembrane transport"/>
    <property type="evidence" value="ECO:0007669"/>
    <property type="project" value="TreeGrafter"/>
</dbReference>
<evidence type="ECO:0000256" key="1">
    <source>
        <dbReference type="ARBA" id="ARBA00004651"/>
    </source>
</evidence>
<dbReference type="NCBIfam" id="TIGR00810">
    <property type="entry name" value="secG"/>
    <property type="match status" value="1"/>
</dbReference>
<dbReference type="GO" id="GO:0015450">
    <property type="term" value="F:protein-transporting ATPase activity"/>
    <property type="evidence" value="ECO:0007669"/>
    <property type="project" value="UniProtKB-UniRule"/>
</dbReference>
<gene>
    <name evidence="11" type="ORF">HMPREF1866_02249</name>
</gene>
<evidence type="ECO:0000256" key="9">
    <source>
        <dbReference type="ARBA" id="ARBA00023136"/>
    </source>
</evidence>
<accession>A0A133ZHG9</accession>
<comment type="caution">
    <text evidence="11">The sequence shown here is derived from an EMBL/GenBank/DDBJ whole genome shotgun (WGS) entry which is preliminary data.</text>
</comment>
<dbReference type="GO" id="GO:0043952">
    <property type="term" value="P:protein transport by the Sec complex"/>
    <property type="evidence" value="ECO:0007669"/>
    <property type="project" value="TreeGrafter"/>
</dbReference>
<evidence type="ECO:0000256" key="2">
    <source>
        <dbReference type="ARBA" id="ARBA00008445"/>
    </source>
</evidence>
<dbReference type="STRING" id="467210.HMPREF1866_02249"/>
<sequence>MLNKLISIIFILVCVFLTAVVLFQEGNEQGLGSIGGIADTYWGKNRGRSVEGLLEKLTKVAAALFLILSLVLNIVK</sequence>
<dbReference type="EMBL" id="LSDA01000124">
    <property type="protein sequence ID" value="KXB54885.1"/>
    <property type="molecule type" value="Genomic_DNA"/>
</dbReference>
<evidence type="ECO:0000256" key="6">
    <source>
        <dbReference type="ARBA" id="ARBA00022927"/>
    </source>
</evidence>
<proteinExistence type="inferred from homology"/>
<organism evidence="11 12">
    <name type="scientific">Lachnoanaerobaculum saburreum</name>
    <dbReference type="NCBI Taxonomy" id="467210"/>
    <lineage>
        <taxon>Bacteria</taxon>
        <taxon>Bacillati</taxon>
        <taxon>Bacillota</taxon>
        <taxon>Clostridia</taxon>
        <taxon>Lachnospirales</taxon>
        <taxon>Lachnospiraceae</taxon>
        <taxon>Lachnoanaerobaculum</taxon>
    </lineage>
</organism>
<evidence type="ECO:0000313" key="11">
    <source>
        <dbReference type="EMBL" id="KXB54885.1"/>
    </source>
</evidence>
<dbReference type="GO" id="GO:0009306">
    <property type="term" value="P:protein secretion"/>
    <property type="evidence" value="ECO:0007669"/>
    <property type="project" value="UniProtKB-UniRule"/>
</dbReference>
<dbReference type="PANTHER" id="PTHR34182">
    <property type="entry name" value="PROTEIN-EXPORT MEMBRANE PROTEIN SECG"/>
    <property type="match status" value="1"/>
</dbReference>
<protein>
    <recommendedName>
        <fullName evidence="10">Protein-export membrane protein SecG</fullName>
    </recommendedName>
</protein>
<evidence type="ECO:0000256" key="5">
    <source>
        <dbReference type="ARBA" id="ARBA00022692"/>
    </source>
</evidence>